<dbReference type="EMBL" id="AZIL01002132">
    <property type="protein sequence ID" value="EWM22643.1"/>
    <property type="molecule type" value="Genomic_DNA"/>
</dbReference>
<evidence type="ECO:0000256" key="4">
    <source>
        <dbReference type="SAM" id="MobiDB-lite"/>
    </source>
</evidence>
<dbReference type="AlphaFoldDB" id="W7TGK4"/>
<sequence length="349" mass="37847">MPSTSSTSNLDDKQTDTPGPPRKKTTLHHALFIRGPSPPPPPQPSPAPTTLTSQTPSPSKNQSKHSTSNISAPNSFLHDRGAHPPRAVADAPLTVALPGGAEGFRAPLLSRNWIHKTGGKVKTEEGLFMAILVDHARIPLPTAESLRRSLGFDPLAHDSVIFFERKGRRLAGNFGAVVRESWSMWNKAAYECFAARDRGAAEAFQDFLEGEVFGWLECEACGRWRMYPREDVLLPREGSVFVCDLAYSWNPAIQGCQTEQEFSIDSVGTGSTNSSTAAPILPAERPAIPKQFEAQIDTAHAERLGGASSVTARRLLGNSKDEGKQWKERGKGSEGLGEAYGRPPKKKAS</sequence>
<feature type="compositionally biased region" description="Basic and acidic residues" evidence="4">
    <location>
        <begin position="319"/>
        <end position="332"/>
    </location>
</feature>
<feature type="compositionally biased region" description="Polar residues" evidence="4">
    <location>
        <begin position="60"/>
        <end position="74"/>
    </location>
</feature>
<evidence type="ECO:0000313" key="7">
    <source>
        <dbReference type="Proteomes" id="UP000019335"/>
    </source>
</evidence>
<evidence type="ECO:0000256" key="2">
    <source>
        <dbReference type="ARBA" id="ARBA00022771"/>
    </source>
</evidence>
<proteinExistence type="predicted"/>
<protein>
    <submittedName>
        <fullName evidence="6">Zinc finger, CW-type</fullName>
    </submittedName>
</protein>
<keyword evidence="3" id="KW-0862">Zinc</keyword>
<evidence type="ECO:0000313" key="6">
    <source>
        <dbReference type="EMBL" id="EWM22643.1"/>
    </source>
</evidence>
<evidence type="ECO:0000259" key="5">
    <source>
        <dbReference type="PROSITE" id="PS51050"/>
    </source>
</evidence>
<keyword evidence="1" id="KW-0479">Metal-binding</keyword>
<keyword evidence="2" id="KW-0863">Zinc-finger</keyword>
<accession>W7TGK4</accession>
<evidence type="ECO:0000256" key="1">
    <source>
        <dbReference type="ARBA" id="ARBA00022723"/>
    </source>
</evidence>
<feature type="region of interest" description="Disordered" evidence="4">
    <location>
        <begin position="1"/>
        <end position="86"/>
    </location>
</feature>
<keyword evidence="7" id="KW-1185">Reference proteome</keyword>
<gene>
    <name evidence="6" type="ORF">Naga_100023g65</name>
</gene>
<reference evidence="6 7" key="1">
    <citation type="journal article" date="2014" name="Mol. Plant">
        <title>Chromosome Scale Genome Assembly and Transcriptome Profiling of Nannochloropsis gaditana in Nitrogen Depletion.</title>
        <authorList>
            <person name="Corteggiani Carpinelli E."/>
            <person name="Telatin A."/>
            <person name="Vitulo N."/>
            <person name="Forcato C."/>
            <person name="D'Angelo M."/>
            <person name="Schiavon R."/>
            <person name="Vezzi A."/>
            <person name="Giacometti G.M."/>
            <person name="Morosinotto T."/>
            <person name="Valle G."/>
        </authorList>
    </citation>
    <scope>NUCLEOTIDE SEQUENCE [LARGE SCALE GENOMIC DNA]</scope>
    <source>
        <strain evidence="6 7">B-31</strain>
    </source>
</reference>
<comment type="caution">
    <text evidence="6">The sequence shown here is derived from an EMBL/GenBank/DDBJ whole genome shotgun (WGS) entry which is preliminary data.</text>
</comment>
<feature type="region of interest" description="Disordered" evidence="4">
    <location>
        <begin position="310"/>
        <end position="349"/>
    </location>
</feature>
<dbReference type="Proteomes" id="UP000019335">
    <property type="component" value="Unassembled WGS sequence"/>
</dbReference>
<dbReference type="InterPro" id="IPR011124">
    <property type="entry name" value="Znf_CW"/>
</dbReference>
<organism evidence="6 7">
    <name type="scientific">Nannochloropsis gaditana</name>
    <dbReference type="NCBI Taxonomy" id="72520"/>
    <lineage>
        <taxon>Eukaryota</taxon>
        <taxon>Sar</taxon>
        <taxon>Stramenopiles</taxon>
        <taxon>Ochrophyta</taxon>
        <taxon>Eustigmatophyceae</taxon>
        <taxon>Eustigmatales</taxon>
        <taxon>Monodopsidaceae</taxon>
        <taxon>Nannochloropsis</taxon>
    </lineage>
</organism>
<dbReference type="Gene3D" id="3.30.40.100">
    <property type="match status" value="1"/>
</dbReference>
<dbReference type="OrthoDB" id="185867at2759"/>
<dbReference type="GO" id="GO:0008270">
    <property type="term" value="F:zinc ion binding"/>
    <property type="evidence" value="ECO:0007669"/>
    <property type="project" value="UniProtKB-KW"/>
</dbReference>
<feature type="domain" description="CW-type" evidence="5">
    <location>
        <begin position="209"/>
        <end position="264"/>
    </location>
</feature>
<name>W7TGK4_9STRA</name>
<feature type="compositionally biased region" description="Pro residues" evidence="4">
    <location>
        <begin position="36"/>
        <end position="47"/>
    </location>
</feature>
<evidence type="ECO:0000256" key="3">
    <source>
        <dbReference type="ARBA" id="ARBA00022833"/>
    </source>
</evidence>
<feature type="compositionally biased region" description="Low complexity" evidence="4">
    <location>
        <begin position="48"/>
        <end position="59"/>
    </location>
</feature>
<dbReference type="PROSITE" id="PS51050">
    <property type="entry name" value="ZF_CW"/>
    <property type="match status" value="1"/>
</dbReference>